<keyword evidence="11" id="KW-1185">Reference proteome</keyword>
<dbReference type="GO" id="GO:0005737">
    <property type="term" value="C:cytoplasm"/>
    <property type="evidence" value="ECO:0007669"/>
    <property type="project" value="TreeGrafter"/>
</dbReference>
<comment type="catalytic activity">
    <reaction evidence="7 8">
        <text>L-histidinol phosphate + H2O = L-histidinol + phosphate</text>
        <dbReference type="Rhea" id="RHEA:14465"/>
        <dbReference type="ChEBI" id="CHEBI:15377"/>
        <dbReference type="ChEBI" id="CHEBI:43474"/>
        <dbReference type="ChEBI" id="CHEBI:57699"/>
        <dbReference type="ChEBI" id="CHEBI:57980"/>
        <dbReference type="EC" id="3.1.3.15"/>
    </reaction>
</comment>
<protein>
    <recommendedName>
        <fullName evidence="3 8">Histidinol-phosphatase</fullName>
        <shortName evidence="8">HolPase</shortName>
        <ecNumber evidence="3 8">3.1.3.15</ecNumber>
    </recommendedName>
</protein>
<dbReference type="SUPFAM" id="SSF89550">
    <property type="entry name" value="PHP domain-like"/>
    <property type="match status" value="1"/>
</dbReference>
<dbReference type="Proteomes" id="UP000006875">
    <property type="component" value="Chromosome"/>
</dbReference>
<dbReference type="Gene3D" id="3.20.20.140">
    <property type="entry name" value="Metal-dependent hydrolases"/>
    <property type="match status" value="1"/>
</dbReference>
<keyword evidence="4 8" id="KW-0028">Amino-acid biosynthesis</keyword>
<dbReference type="NCBIfam" id="TIGR01856">
    <property type="entry name" value="hisJ_fam"/>
    <property type="match status" value="1"/>
</dbReference>
<evidence type="ECO:0000256" key="6">
    <source>
        <dbReference type="ARBA" id="ARBA00023102"/>
    </source>
</evidence>
<feature type="domain" description="Polymerase/histidinol phosphatase N-terminal" evidence="9">
    <location>
        <begin position="2"/>
        <end position="84"/>
    </location>
</feature>
<evidence type="ECO:0000256" key="5">
    <source>
        <dbReference type="ARBA" id="ARBA00022801"/>
    </source>
</evidence>
<evidence type="ECO:0000256" key="8">
    <source>
        <dbReference type="RuleBase" id="RU366003"/>
    </source>
</evidence>
<dbReference type="KEGG" id="ipo:Ilyop_0734"/>
<organism evidence="10 11">
    <name type="scientific">Ilyobacter polytropus (strain ATCC 51220 / DSM 2926 / LMG 16218 / CuHBu1)</name>
    <dbReference type="NCBI Taxonomy" id="572544"/>
    <lineage>
        <taxon>Bacteria</taxon>
        <taxon>Fusobacteriati</taxon>
        <taxon>Fusobacteriota</taxon>
        <taxon>Fusobacteriia</taxon>
        <taxon>Fusobacteriales</taxon>
        <taxon>Fusobacteriaceae</taxon>
        <taxon>Ilyobacter</taxon>
    </lineage>
</organism>
<evidence type="ECO:0000259" key="9">
    <source>
        <dbReference type="SMART" id="SM00481"/>
    </source>
</evidence>
<evidence type="ECO:0000256" key="7">
    <source>
        <dbReference type="ARBA" id="ARBA00049158"/>
    </source>
</evidence>
<keyword evidence="6 8" id="KW-0368">Histidine biosynthesis</keyword>
<dbReference type="PANTHER" id="PTHR21039">
    <property type="entry name" value="HISTIDINOL PHOSPHATASE-RELATED"/>
    <property type="match status" value="1"/>
</dbReference>
<dbReference type="GO" id="GO:0000105">
    <property type="term" value="P:L-histidine biosynthetic process"/>
    <property type="evidence" value="ECO:0007669"/>
    <property type="project" value="UniProtKB-UniRule"/>
</dbReference>
<comment type="similarity">
    <text evidence="2 8">Belongs to the PHP hydrolase family. HisK subfamily.</text>
</comment>
<evidence type="ECO:0000256" key="4">
    <source>
        <dbReference type="ARBA" id="ARBA00022605"/>
    </source>
</evidence>
<dbReference type="STRING" id="572544.Ilyop_0734"/>
<dbReference type="GO" id="GO:0004401">
    <property type="term" value="F:histidinol-phosphatase activity"/>
    <property type="evidence" value="ECO:0007669"/>
    <property type="project" value="UniProtKB-UniRule"/>
</dbReference>
<dbReference type="InterPro" id="IPR016195">
    <property type="entry name" value="Pol/histidinol_Pase-like"/>
</dbReference>
<evidence type="ECO:0000256" key="2">
    <source>
        <dbReference type="ARBA" id="ARBA00009152"/>
    </source>
</evidence>
<comment type="pathway">
    <text evidence="1 8">Amino-acid biosynthesis; L-histidine biosynthesis; L-histidine from 5-phospho-alpha-D-ribose 1-diphosphate: step 8/9.</text>
</comment>
<dbReference type="OrthoDB" id="9775255at2"/>
<dbReference type="RefSeq" id="WP_013387191.1">
    <property type="nucleotide sequence ID" value="NC_014632.1"/>
</dbReference>
<evidence type="ECO:0000313" key="10">
    <source>
        <dbReference type="EMBL" id="ADO82521.1"/>
    </source>
</evidence>
<dbReference type="UniPathway" id="UPA00031">
    <property type="reaction ID" value="UER00013"/>
</dbReference>
<gene>
    <name evidence="10" type="ordered locus">Ilyop_0734</name>
</gene>
<proteinExistence type="inferred from homology"/>
<dbReference type="InterPro" id="IPR010140">
    <property type="entry name" value="Histidinol_P_phosphatase_HisJ"/>
</dbReference>
<keyword evidence="5 8" id="KW-0378">Hydrolase</keyword>
<dbReference type="InterPro" id="IPR004013">
    <property type="entry name" value="PHP_dom"/>
</dbReference>
<dbReference type="AlphaFoldDB" id="E3H702"/>
<sequence>MFDYHIHSEFSDDSTEKMSNIVEEAIKKGGKKLCFTEHMEFNYPHEELKFELDYDAYKSEFERIKSIYGKKIDLYMGVEMGIQGNDREIKETIKYAKNHEFDFIIASAHCLEGEDLYSMDPETQNIDEFFTRYFHEMLSVFKQYNDYDVVGHIDLIRRYFLKAHDHKLEKSQDVLRELLSHVINNGKGIEINTGGLFYKSANINPTLDILKLYREMGGEIITIGSDAHVAERVMSNYSKAIEALDTAGFKYVTTFSKREKEFHKIK</sequence>
<dbReference type="Pfam" id="PF02811">
    <property type="entry name" value="PHP"/>
    <property type="match status" value="1"/>
</dbReference>
<reference evidence="10 11" key="1">
    <citation type="journal article" date="2010" name="Stand. Genomic Sci.">
        <title>Complete genome sequence of Ilyobacter polytropus type strain (CuHbu1).</title>
        <authorList>
            <person name="Sikorski J."/>
            <person name="Chertkov O."/>
            <person name="Lapidus A."/>
            <person name="Nolan M."/>
            <person name="Lucas S."/>
            <person name="Del Rio T.G."/>
            <person name="Tice H."/>
            <person name="Cheng J.F."/>
            <person name="Tapia R."/>
            <person name="Han C."/>
            <person name="Goodwin L."/>
            <person name="Pitluck S."/>
            <person name="Liolios K."/>
            <person name="Ivanova N."/>
            <person name="Mavromatis K."/>
            <person name="Mikhailova N."/>
            <person name="Pati A."/>
            <person name="Chen A."/>
            <person name="Palaniappan K."/>
            <person name="Land M."/>
            <person name="Hauser L."/>
            <person name="Chang Y.J."/>
            <person name="Jeffries C.D."/>
            <person name="Brambilla E."/>
            <person name="Yasawong M."/>
            <person name="Rohde M."/>
            <person name="Pukall R."/>
            <person name="Spring S."/>
            <person name="Goker M."/>
            <person name="Woyke T."/>
            <person name="Bristow J."/>
            <person name="Eisen J.A."/>
            <person name="Markowitz V."/>
            <person name="Hugenholtz P."/>
            <person name="Kyrpides N.C."/>
            <person name="Klenk H.P."/>
        </authorList>
    </citation>
    <scope>NUCLEOTIDE SEQUENCE [LARGE SCALE GENOMIC DNA]</scope>
    <source>
        <strain evidence="11">ATCC 51220 / DSM 2926 / LMG 16218 / CuHBu1</strain>
    </source>
</reference>
<accession>E3H702</accession>
<dbReference type="eggNOG" id="COG1387">
    <property type="taxonomic scope" value="Bacteria"/>
</dbReference>
<evidence type="ECO:0000313" key="11">
    <source>
        <dbReference type="Proteomes" id="UP000006875"/>
    </source>
</evidence>
<dbReference type="SMART" id="SM00481">
    <property type="entry name" value="POLIIIAc"/>
    <property type="match status" value="1"/>
</dbReference>
<dbReference type="EC" id="3.1.3.15" evidence="3 8"/>
<name>E3H702_ILYPC</name>
<dbReference type="PANTHER" id="PTHR21039:SF0">
    <property type="entry name" value="HISTIDINOL-PHOSPHATASE"/>
    <property type="match status" value="1"/>
</dbReference>
<dbReference type="HOGENOM" id="CLU_054611_3_0_0"/>
<dbReference type="EMBL" id="CP002281">
    <property type="protein sequence ID" value="ADO82521.1"/>
    <property type="molecule type" value="Genomic_DNA"/>
</dbReference>
<evidence type="ECO:0000256" key="1">
    <source>
        <dbReference type="ARBA" id="ARBA00004970"/>
    </source>
</evidence>
<evidence type="ECO:0000256" key="3">
    <source>
        <dbReference type="ARBA" id="ARBA00013085"/>
    </source>
</evidence>
<dbReference type="InterPro" id="IPR003141">
    <property type="entry name" value="Pol/His_phosphatase_N"/>
</dbReference>